<gene>
    <name evidence="2" type="ORF">ACFSQZ_14780</name>
</gene>
<keyword evidence="2" id="KW-0547">Nucleotide-binding</keyword>
<protein>
    <submittedName>
        <fullName evidence="2">ATP-binding protein</fullName>
    </submittedName>
</protein>
<accession>A0ABW5E527</accession>
<dbReference type="Pfam" id="PF02518">
    <property type="entry name" value="HATPase_c"/>
    <property type="match status" value="1"/>
</dbReference>
<proteinExistence type="predicted"/>
<dbReference type="RefSeq" id="WP_377092587.1">
    <property type="nucleotide sequence ID" value="NZ_JBHSJM010000001.1"/>
</dbReference>
<comment type="caution">
    <text evidence="2">The sequence shown here is derived from an EMBL/GenBank/DDBJ whole genome shotgun (WGS) entry which is preliminary data.</text>
</comment>
<dbReference type="GO" id="GO:0005524">
    <property type="term" value="F:ATP binding"/>
    <property type="evidence" value="ECO:0007669"/>
    <property type="project" value="UniProtKB-KW"/>
</dbReference>
<dbReference type="InterPro" id="IPR003594">
    <property type="entry name" value="HATPase_dom"/>
</dbReference>
<dbReference type="Proteomes" id="UP001597297">
    <property type="component" value="Unassembled WGS sequence"/>
</dbReference>
<name>A0ABW5E527_9BACT</name>
<keyword evidence="3" id="KW-1185">Reference proteome</keyword>
<keyword evidence="2" id="KW-0067">ATP-binding</keyword>
<dbReference type="SUPFAM" id="SSF55874">
    <property type="entry name" value="ATPase domain of HSP90 chaperone/DNA topoisomerase II/histidine kinase"/>
    <property type="match status" value="1"/>
</dbReference>
<reference evidence="3" key="1">
    <citation type="journal article" date="2019" name="Int. J. Syst. Evol. Microbiol.">
        <title>The Global Catalogue of Microorganisms (GCM) 10K type strain sequencing project: providing services to taxonomists for standard genome sequencing and annotation.</title>
        <authorList>
            <consortium name="The Broad Institute Genomics Platform"/>
            <consortium name="The Broad Institute Genome Sequencing Center for Infectious Disease"/>
            <person name="Wu L."/>
            <person name="Ma J."/>
        </authorList>
    </citation>
    <scope>NUCLEOTIDE SEQUENCE [LARGE SCALE GENOMIC DNA]</scope>
    <source>
        <strain evidence="3">JCM 16545</strain>
    </source>
</reference>
<evidence type="ECO:0000313" key="2">
    <source>
        <dbReference type="EMBL" id="MFD2277731.1"/>
    </source>
</evidence>
<dbReference type="InterPro" id="IPR036890">
    <property type="entry name" value="HATPase_C_sf"/>
</dbReference>
<evidence type="ECO:0000313" key="3">
    <source>
        <dbReference type="Proteomes" id="UP001597297"/>
    </source>
</evidence>
<sequence length="260" mass="28763">MGFFKIFDLDHGNDPGAANGANRYIPITILDANAIRRESAQTGDAIGQIVEEKSQQITAVLTQEVDGDLHDTLAYAIREILRNAVEHSHSDCVRFCAQLYPRMDRVEVVILDKGRGILPSFAMNPFVDPSTDREAINISLMPGVSGTAFKGSKINTRTDDWKNSGYGLYMTNRICRMGGDFFIGSNSAGVLLEDGKKIDYRFHHQGTLLRLTIKPSRVANLKSRLLEFSEQGKASATRLRGTVLHPSTASHMLTVDYQDS</sequence>
<evidence type="ECO:0000259" key="1">
    <source>
        <dbReference type="Pfam" id="PF02518"/>
    </source>
</evidence>
<dbReference type="EMBL" id="JBHUJC010000044">
    <property type="protein sequence ID" value="MFD2277731.1"/>
    <property type="molecule type" value="Genomic_DNA"/>
</dbReference>
<feature type="domain" description="Histidine kinase/HSP90-like ATPase" evidence="1">
    <location>
        <begin position="71"/>
        <end position="193"/>
    </location>
</feature>
<organism evidence="2 3">
    <name type="scientific">Rubritalea spongiae</name>
    <dbReference type="NCBI Taxonomy" id="430797"/>
    <lineage>
        <taxon>Bacteria</taxon>
        <taxon>Pseudomonadati</taxon>
        <taxon>Verrucomicrobiota</taxon>
        <taxon>Verrucomicrobiia</taxon>
        <taxon>Verrucomicrobiales</taxon>
        <taxon>Rubritaleaceae</taxon>
        <taxon>Rubritalea</taxon>
    </lineage>
</organism>
<dbReference type="Gene3D" id="3.30.565.10">
    <property type="entry name" value="Histidine kinase-like ATPase, C-terminal domain"/>
    <property type="match status" value="1"/>
</dbReference>